<accession>A0A916SLQ3</accession>
<evidence type="ECO:0000313" key="2">
    <source>
        <dbReference type="EMBL" id="GGB06236.1"/>
    </source>
</evidence>
<evidence type="ECO:0000259" key="1">
    <source>
        <dbReference type="Pfam" id="PF07007"/>
    </source>
</evidence>
<keyword evidence="3" id="KW-1185">Reference proteome</keyword>
<dbReference type="EMBL" id="BMHH01000020">
    <property type="protein sequence ID" value="GGB06236.1"/>
    <property type="molecule type" value="Genomic_DNA"/>
</dbReference>
<protein>
    <recommendedName>
        <fullName evidence="1">Lysozyme inhibitor LprI-like N-terminal domain-containing protein</fullName>
    </recommendedName>
</protein>
<dbReference type="PANTHER" id="PTHR39176:SF1">
    <property type="entry name" value="PERIPLASMIC PROTEIN"/>
    <property type="match status" value="1"/>
</dbReference>
<evidence type="ECO:0000313" key="3">
    <source>
        <dbReference type="Proteomes" id="UP000646478"/>
    </source>
</evidence>
<dbReference type="AlphaFoldDB" id="A0A916SLQ3"/>
<gene>
    <name evidence="2" type="ORF">GCM10011491_37910</name>
</gene>
<reference evidence="2" key="1">
    <citation type="journal article" date="2014" name="Int. J. Syst. Evol. Microbiol.">
        <title>Complete genome sequence of Corynebacterium casei LMG S-19264T (=DSM 44701T), isolated from a smear-ripened cheese.</title>
        <authorList>
            <consortium name="US DOE Joint Genome Institute (JGI-PGF)"/>
            <person name="Walter F."/>
            <person name="Albersmeier A."/>
            <person name="Kalinowski J."/>
            <person name="Ruckert C."/>
        </authorList>
    </citation>
    <scope>NUCLEOTIDE SEQUENCE</scope>
    <source>
        <strain evidence="2">CGMCC 1.15082</strain>
    </source>
</reference>
<proteinExistence type="predicted"/>
<dbReference type="PANTHER" id="PTHR39176">
    <property type="entry name" value="PERIPLASMIC PROTEIN-RELATED"/>
    <property type="match status" value="1"/>
</dbReference>
<feature type="domain" description="Lysozyme inhibitor LprI-like N-terminal" evidence="1">
    <location>
        <begin position="1"/>
        <end position="82"/>
    </location>
</feature>
<dbReference type="InterPro" id="IPR009739">
    <property type="entry name" value="LprI-like_N"/>
</dbReference>
<dbReference type="Pfam" id="PF07007">
    <property type="entry name" value="LprI"/>
    <property type="match status" value="1"/>
</dbReference>
<dbReference type="Proteomes" id="UP000646478">
    <property type="component" value="Unassembled WGS sequence"/>
</dbReference>
<reference evidence="2" key="2">
    <citation type="submission" date="2020-09" db="EMBL/GenBank/DDBJ databases">
        <authorList>
            <person name="Sun Q."/>
            <person name="Zhou Y."/>
        </authorList>
    </citation>
    <scope>NUCLEOTIDE SEQUENCE</scope>
    <source>
        <strain evidence="2">CGMCC 1.15082</strain>
    </source>
</reference>
<organism evidence="2 3">
    <name type="scientific">Brucella endophytica</name>
    <dbReference type="NCBI Taxonomy" id="1963359"/>
    <lineage>
        <taxon>Bacteria</taxon>
        <taxon>Pseudomonadati</taxon>
        <taxon>Pseudomonadota</taxon>
        <taxon>Alphaproteobacteria</taxon>
        <taxon>Hyphomicrobiales</taxon>
        <taxon>Brucellaceae</taxon>
        <taxon>Brucella/Ochrobactrum group</taxon>
        <taxon>Brucella</taxon>
    </lineage>
</organism>
<name>A0A916SLQ3_9HYPH</name>
<comment type="caution">
    <text evidence="2">The sequence shown here is derived from an EMBL/GenBank/DDBJ whole genome shotgun (WGS) entry which is preliminary data.</text>
</comment>
<dbReference type="Gene3D" id="1.20.1270.180">
    <property type="match status" value="1"/>
</dbReference>
<sequence>MDRCASRQYWAADAELNQVYKQVMAAMQPKDQDALRQAQRAWIRNRDQQCTASSKPAEGGSMQPLLIINCVTQWTISRTAELKKMMPPSGK</sequence>